<dbReference type="Gene3D" id="3.30.70.270">
    <property type="match status" value="2"/>
</dbReference>
<evidence type="ECO:0000256" key="3">
    <source>
        <dbReference type="SAM" id="MobiDB-lite"/>
    </source>
</evidence>
<protein>
    <recommendedName>
        <fullName evidence="4">Integrase catalytic domain-containing protein</fullName>
    </recommendedName>
</protein>
<reference evidence="5" key="1">
    <citation type="submission" date="2022-07" db="EMBL/GenBank/DDBJ databases">
        <title>Genome Sequence of Leucocoprinus birnbaumii.</title>
        <authorList>
            <person name="Buettner E."/>
        </authorList>
    </citation>
    <scope>NUCLEOTIDE SEQUENCE</scope>
    <source>
        <strain evidence="5">VT141</strain>
    </source>
</reference>
<dbReference type="PROSITE" id="PS50994">
    <property type="entry name" value="INTEGRASE"/>
    <property type="match status" value="1"/>
</dbReference>
<dbReference type="Gene3D" id="3.30.420.10">
    <property type="entry name" value="Ribonuclease H-like superfamily/Ribonuclease H"/>
    <property type="match status" value="1"/>
</dbReference>
<evidence type="ECO:0000313" key="5">
    <source>
        <dbReference type="EMBL" id="KAJ3564557.1"/>
    </source>
</evidence>
<dbReference type="Pfam" id="PF17921">
    <property type="entry name" value="Integrase_H2C2"/>
    <property type="match status" value="1"/>
</dbReference>
<dbReference type="InterPro" id="IPR036397">
    <property type="entry name" value="RNaseH_sf"/>
</dbReference>
<dbReference type="InterPro" id="IPR050951">
    <property type="entry name" value="Retrovirus_Pol_polyprotein"/>
</dbReference>
<dbReference type="InterPro" id="IPR043502">
    <property type="entry name" value="DNA/RNA_pol_sf"/>
</dbReference>
<keyword evidence="2" id="KW-0511">Multifunctional enzyme</keyword>
<dbReference type="GO" id="GO:0003723">
    <property type="term" value="F:RNA binding"/>
    <property type="evidence" value="ECO:0007669"/>
    <property type="project" value="UniProtKB-KW"/>
</dbReference>
<dbReference type="InterPro" id="IPR041588">
    <property type="entry name" value="Integrase_H2C2"/>
</dbReference>
<dbReference type="GO" id="GO:0015074">
    <property type="term" value="P:DNA integration"/>
    <property type="evidence" value="ECO:0007669"/>
    <property type="project" value="InterPro"/>
</dbReference>
<feature type="domain" description="Integrase catalytic" evidence="4">
    <location>
        <begin position="851"/>
        <end position="1024"/>
    </location>
</feature>
<dbReference type="PANTHER" id="PTHR37984:SF5">
    <property type="entry name" value="PROTEIN NYNRIN-LIKE"/>
    <property type="match status" value="1"/>
</dbReference>
<feature type="region of interest" description="Disordered" evidence="3">
    <location>
        <begin position="551"/>
        <end position="571"/>
    </location>
</feature>
<evidence type="ECO:0000256" key="2">
    <source>
        <dbReference type="ARBA" id="ARBA00023268"/>
    </source>
</evidence>
<comment type="caution">
    <text evidence="5">The sequence shown here is derived from an EMBL/GenBank/DDBJ whole genome shotgun (WGS) entry which is preliminary data.</text>
</comment>
<evidence type="ECO:0000259" key="4">
    <source>
        <dbReference type="PROSITE" id="PS50994"/>
    </source>
</evidence>
<evidence type="ECO:0000313" key="6">
    <source>
        <dbReference type="Proteomes" id="UP001213000"/>
    </source>
</evidence>
<dbReference type="EMBL" id="JANIEX010000652">
    <property type="protein sequence ID" value="KAJ3564557.1"/>
    <property type="molecule type" value="Genomic_DNA"/>
</dbReference>
<dbReference type="SUPFAM" id="SSF56672">
    <property type="entry name" value="DNA/RNA polymerases"/>
    <property type="match status" value="1"/>
</dbReference>
<proteinExistence type="predicted"/>
<keyword evidence="1" id="KW-0694">RNA-binding</keyword>
<dbReference type="SUPFAM" id="SSF53098">
    <property type="entry name" value="Ribonuclease H-like"/>
    <property type="match status" value="1"/>
</dbReference>
<accession>A0AAD5VMS9</accession>
<feature type="region of interest" description="Disordered" evidence="3">
    <location>
        <begin position="640"/>
        <end position="661"/>
    </location>
</feature>
<dbReference type="AlphaFoldDB" id="A0AAD5VMS9"/>
<dbReference type="GO" id="GO:0005634">
    <property type="term" value="C:nucleus"/>
    <property type="evidence" value="ECO:0007669"/>
    <property type="project" value="UniProtKB-ARBA"/>
</dbReference>
<dbReference type="GO" id="GO:0003824">
    <property type="term" value="F:catalytic activity"/>
    <property type="evidence" value="ECO:0007669"/>
    <property type="project" value="UniProtKB-KW"/>
</dbReference>
<keyword evidence="6" id="KW-1185">Reference proteome</keyword>
<name>A0AAD5VMS9_9AGAR</name>
<organism evidence="5 6">
    <name type="scientific">Leucocoprinus birnbaumii</name>
    <dbReference type="NCBI Taxonomy" id="56174"/>
    <lineage>
        <taxon>Eukaryota</taxon>
        <taxon>Fungi</taxon>
        <taxon>Dikarya</taxon>
        <taxon>Basidiomycota</taxon>
        <taxon>Agaricomycotina</taxon>
        <taxon>Agaricomycetes</taxon>
        <taxon>Agaricomycetidae</taxon>
        <taxon>Agaricales</taxon>
        <taxon>Agaricineae</taxon>
        <taxon>Agaricaceae</taxon>
        <taxon>Leucocoprinus</taxon>
    </lineage>
</organism>
<sequence length="1212" mass="138327">MISPLSFTPTRFEPLVYPKEIYEVSLAALLSSEYLSVSSFAYKKVAHRIKPVATTLPEDFRIVRRIPSDPLETLPVLPFHPPAFTPGIRYTLERKSAMNVNKDQFLWPEEEKLVHHLIKLQEMAFAWTEEEKGKFSSDYFDPVVIPTIEHVPWSLKNIPIPPGIFSRVVDIIKSKIAAGIYEPSNSSYRSRWFCVLKKDGKSLRLVHDLQPLNAVAIKDAGLPPVVEQYAESFGGRGCYGIFDLMVGFDQRELAAQSRDLTTFQSPLGTLRLTSIPMGPPTRYETSRDSYETIPQNPHIRRFVWEHLQNVNRILQRIKHAGGTFSAAKSHICVPSAVVVGHLCTYEGRLPDTARVQKVLDWPIPKSLTEVRGFLGTVGTIRIFIKDFATIARPLVRLTKKDVEFEFGEEERLSMEKLKVLTKNSPAIRAIDYTSDREVILAVDTSYIAVGYILSQMGLDLKRYPSRFGSLTLSDRESRYSQAKLELFGLFRALKDCRIWVVGVKNLVVEVDAKYIKGMINNPDIQPNATINRWISAILLFDFRLRHVPGHSHGPDGLSRRPPAPEDPTDEDDYEEWIDRANYFYYGSVSTSSQPSSQGDLSVLPQWIELSNTFGIYILNVSSNDSTPTYMYSDNFTSPRNPKGHCTAGPARSSHAQLPSHTITPPPHAPVPGLGLVHKQSPSSQVGAHTVFPHRVPDRKISVLATTTTHNTPTTIPRSERAKARDLELKKIFEFLKDPLKRVGKEAEESEREGEEAEEITDLVRKASGYFVVDGRLWRKDPKMEHKLVVDEEKRLDLLRQAHDEAGHKGIFTTRVHILKRFWWPCLDDDIRWYLKTCHECQTRSMQHIYIPPTVPIPLSLFRKVYIDTMLMPKSNGYRYIVHARCSLSSYPEWRMLRSETGRALGSFIFEDILCRWGAVEEIVTDNGPAFIQAVEYLSRQYHINHIRISPYNSRANGPVERRHRDVRESLVKAAEGQESKWTVVAPSVFWAERVTIQKSTGYSPYYLAHGTEPLFPFDLFEATYLAPILAKPIPTSHLIAYRAIQLQKRPEDLANAKQRLMKARWESIRQFEEAHKNLIKDFNFGDGDLVLVRNSRFDGDIGGKTKPRYFGPMVVVRRTKGGSYVLAEMDGTMSKLRFGARRLIPYHARDRRSVPLTRLIDDDLDNFIDKTHEPEEFPDRWRDLPDLNVALRSRSHGLDTDGDVSTKSTPRM</sequence>
<evidence type="ECO:0000256" key="1">
    <source>
        <dbReference type="ARBA" id="ARBA00022884"/>
    </source>
</evidence>
<dbReference type="InterPro" id="IPR041577">
    <property type="entry name" value="RT_RNaseH_2"/>
</dbReference>
<dbReference type="Gene3D" id="1.10.340.70">
    <property type="match status" value="1"/>
</dbReference>
<gene>
    <name evidence="5" type="ORF">NP233_g8218</name>
</gene>
<dbReference type="CDD" id="cd01647">
    <property type="entry name" value="RT_LTR"/>
    <property type="match status" value="1"/>
</dbReference>
<dbReference type="Gene3D" id="3.10.10.10">
    <property type="entry name" value="HIV Type 1 Reverse Transcriptase, subunit A, domain 1"/>
    <property type="match status" value="1"/>
</dbReference>
<dbReference type="PANTHER" id="PTHR37984">
    <property type="entry name" value="PROTEIN CBG26694"/>
    <property type="match status" value="1"/>
</dbReference>
<dbReference type="InterPro" id="IPR012337">
    <property type="entry name" value="RNaseH-like_sf"/>
</dbReference>
<dbReference type="FunFam" id="1.10.340.70:FF:000001">
    <property type="entry name" value="Retrovirus-related Pol polyprotein from transposon gypsy-like Protein"/>
    <property type="match status" value="1"/>
</dbReference>
<dbReference type="Proteomes" id="UP001213000">
    <property type="component" value="Unassembled WGS sequence"/>
</dbReference>
<dbReference type="InterPro" id="IPR001584">
    <property type="entry name" value="Integrase_cat-core"/>
</dbReference>
<dbReference type="Pfam" id="PF17919">
    <property type="entry name" value="RT_RNaseH_2"/>
    <property type="match status" value="1"/>
</dbReference>
<dbReference type="InterPro" id="IPR043128">
    <property type="entry name" value="Rev_trsase/Diguanyl_cyclase"/>
</dbReference>